<evidence type="ECO:0000256" key="13">
    <source>
        <dbReference type="SAM" id="Phobius"/>
    </source>
</evidence>
<dbReference type="GO" id="GO:0004949">
    <property type="term" value="F:cannabinoid receptor activity"/>
    <property type="evidence" value="ECO:0007669"/>
    <property type="project" value="InterPro"/>
</dbReference>
<dbReference type="Gene3D" id="1.20.1070.10">
    <property type="entry name" value="Rhodopsin 7-helix transmembrane proteins"/>
    <property type="match status" value="1"/>
</dbReference>
<dbReference type="SMART" id="SM01381">
    <property type="entry name" value="7TM_GPCR_Srsx"/>
    <property type="match status" value="1"/>
</dbReference>
<dbReference type="InterPro" id="IPR000276">
    <property type="entry name" value="GPCR_Rhodpsn"/>
</dbReference>
<accession>A0A8C5N0V5</accession>
<organism evidence="15 16">
    <name type="scientific">Leptobrachium leishanense</name>
    <name type="common">Leishan spiny toad</name>
    <dbReference type="NCBI Taxonomy" id="445787"/>
    <lineage>
        <taxon>Eukaryota</taxon>
        <taxon>Metazoa</taxon>
        <taxon>Chordata</taxon>
        <taxon>Craniata</taxon>
        <taxon>Vertebrata</taxon>
        <taxon>Euteleostomi</taxon>
        <taxon>Amphibia</taxon>
        <taxon>Batrachia</taxon>
        <taxon>Anura</taxon>
        <taxon>Pelobatoidea</taxon>
        <taxon>Megophryidae</taxon>
        <taxon>Leptobrachium</taxon>
    </lineage>
</organism>
<dbReference type="InterPro" id="IPR002230">
    <property type="entry name" value="Cnbnoid_rcpt"/>
</dbReference>
<dbReference type="GO" id="GO:0005886">
    <property type="term" value="C:plasma membrane"/>
    <property type="evidence" value="ECO:0007669"/>
    <property type="project" value="UniProtKB-SubCell"/>
</dbReference>
<keyword evidence="3" id="KW-1003">Cell membrane</keyword>
<keyword evidence="16" id="KW-1185">Reference proteome</keyword>
<dbReference type="GeneTree" id="ENSGT01140000282530"/>
<keyword evidence="9" id="KW-0325">Glycoprotein</keyword>
<dbReference type="InterPro" id="IPR017452">
    <property type="entry name" value="GPCR_Rhodpsn_7TM"/>
</dbReference>
<dbReference type="Proteomes" id="UP000694569">
    <property type="component" value="Unplaced"/>
</dbReference>
<keyword evidence="7 13" id="KW-0472">Membrane</keyword>
<feature type="transmembrane region" description="Helical" evidence="13">
    <location>
        <begin position="283"/>
        <end position="304"/>
    </location>
</feature>
<keyword evidence="10 12" id="KW-0807">Transducer</keyword>
<feature type="transmembrane region" description="Helical" evidence="13">
    <location>
        <begin position="35"/>
        <end position="59"/>
    </location>
</feature>
<reference evidence="15" key="2">
    <citation type="submission" date="2025-09" db="UniProtKB">
        <authorList>
            <consortium name="Ensembl"/>
        </authorList>
    </citation>
    <scope>IDENTIFICATION</scope>
</reference>
<dbReference type="SUPFAM" id="SSF81321">
    <property type="entry name" value="Family A G protein-coupled receptor-like"/>
    <property type="match status" value="1"/>
</dbReference>
<keyword evidence="5 13" id="KW-1133">Transmembrane helix</keyword>
<feature type="transmembrane region" description="Helical" evidence="13">
    <location>
        <begin position="151"/>
        <end position="173"/>
    </location>
</feature>
<keyword evidence="8 12" id="KW-0675">Receptor</keyword>
<dbReference type="PANTHER" id="PTHR22750">
    <property type="entry name" value="G-PROTEIN COUPLED RECEPTOR"/>
    <property type="match status" value="1"/>
</dbReference>
<keyword evidence="4 12" id="KW-0812">Transmembrane</keyword>
<comment type="similarity">
    <text evidence="12">Belongs to the G-protein coupled receptor 1 family.</text>
</comment>
<evidence type="ECO:0000256" key="11">
    <source>
        <dbReference type="ARBA" id="ARBA00023273"/>
    </source>
</evidence>
<name>A0A8C5N0V5_9ANUR</name>
<reference evidence="15" key="1">
    <citation type="submission" date="2025-08" db="UniProtKB">
        <authorList>
            <consortium name="Ensembl"/>
        </authorList>
    </citation>
    <scope>IDENTIFICATION</scope>
</reference>
<feature type="domain" description="G-protein coupled receptors family 1 profile" evidence="14">
    <location>
        <begin position="51"/>
        <end position="302"/>
    </location>
</feature>
<evidence type="ECO:0000256" key="3">
    <source>
        <dbReference type="ARBA" id="ARBA00022475"/>
    </source>
</evidence>
<comment type="subcellular location">
    <subcellularLocation>
        <location evidence="2">Cell membrane</location>
        <topology evidence="2">Multi-pass membrane protein</topology>
    </subcellularLocation>
    <subcellularLocation>
        <location evidence="1">Cell projection</location>
        <location evidence="1">Neuron projection</location>
    </subcellularLocation>
</comment>
<dbReference type="GO" id="GO:0043005">
    <property type="term" value="C:neuron projection"/>
    <property type="evidence" value="ECO:0007669"/>
    <property type="project" value="UniProtKB-SubCell"/>
</dbReference>
<feature type="transmembrane region" description="Helical" evidence="13">
    <location>
        <begin position="104"/>
        <end position="130"/>
    </location>
</feature>
<gene>
    <name evidence="15" type="primary">CNR2</name>
</gene>
<feature type="transmembrane region" description="Helical" evidence="13">
    <location>
        <begin position="71"/>
        <end position="92"/>
    </location>
</feature>
<dbReference type="OrthoDB" id="5966748at2759"/>
<protein>
    <submittedName>
        <fullName evidence="15">Cannabinoid receptor 2</fullName>
    </submittedName>
</protein>
<evidence type="ECO:0000256" key="7">
    <source>
        <dbReference type="ARBA" id="ARBA00023136"/>
    </source>
</evidence>
<evidence type="ECO:0000256" key="4">
    <source>
        <dbReference type="ARBA" id="ARBA00022692"/>
    </source>
</evidence>
<evidence type="ECO:0000256" key="12">
    <source>
        <dbReference type="RuleBase" id="RU000688"/>
    </source>
</evidence>
<feature type="transmembrane region" description="Helical" evidence="13">
    <location>
        <begin position="193"/>
        <end position="217"/>
    </location>
</feature>
<evidence type="ECO:0000256" key="6">
    <source>
        <dbReference type="ARBA" id="ARBA00023040"/>
    </source>
</evidence>
<dbReference type="PROSITE" id="PS00237">
    <property type="entry name" value="G_PROTEIN_RECEP_F1_1"/>
    <property type="match status" value="1"/>
</dbReference>
<evidence type="ECO:0000256" key="5">
    <source>
        <dbReference type="ARBA" id="ARBA00022989"/>
    </source>
</evidence>
<keyword evidence="11" id="KW-0966">Cell projection</keyword>
<feature type="transmembrane region" description="Helical" evidence="13">
    <location>
        <begin position="249"/>
        <end position="271"/>
    </location>
</feature>
<evidence type="ECO:0000256" key="10">
    <source>
        <dbReference type="ARBA" id="ARBA00023224"/>
    </source>
</evidence>
<evidence type="ECO:0000256" key="8">
    <source>
        <dbReference type="ARBA" id="ARBA00023170"/>
    </source>
</evidence>
<evidence type="ECO:0000259" key="14">
    <source>
        <dbReference type="PROSITE" id="PS50262"/>
    </source>
</evidence>
<keyword evidence="6 12" id="KW-0297">G-protein coupled receptor</keyword>
<proteinExistence type="inferred from homology"/>
<evidence type="ECO:0000256" key="1">
    <source>
        <dbReference type="ARBA" id="ARBA00004487"/>
    </source>
</evidence>
<dbReference type="PRINTS" id="PR00362">
    <property type="entry name" value="CANNABINOIDR"/>
</dbReference>
<sequence length="353" mass="39783">MSGCDTENPANISKCNTQGIDIQCYIILDSHAKKMFVAVLCIAVGSFCILENSLAIYMIWTSARLRKKPTYIFITSLAVADLLASVIFSYSFVDFHVFHSAGTLVTFLFKLSGVCTSFTASLGSLLLTAFDRYICINKPGKYKAIMTRKRALLALVIMWTTTTFISFLPLMGVNCCQLQSSCSELFPLIDNRYLASWIVLVMVLLCLIISAYSLILWKVHRHSLYMENYNTQTRQGKSRLRIDIKLAKTLILVLVVLVFGWSPALVLMMHSLNNPLLKSTRTIFAFCSTLCLINSMVNPMIYAWRSRDLRSKIIRGLRKCKCLLRFTGKQPDPEEALNNTGLESTCENTECDS</sequence>
<evidence type="ECO:0000313" key="16">
    <source>
        <dbReference type="Proteomes" id="UP000694569"/>
    </source>
</evidence>
<evidence type="ECO:0000313" key="15">
    <source>
        <dbReference type="Ensembl" id="ENSLLEP00000019933.1"/>
    </source>
</evidence>
<evidence type="ECO:0000256" key="9">
    <source>
        <dbReference type="ARBA" id="ARBA00023180"/>
    </source>
</evidence>
<dbReference type="PRINTS" id="PR00237">
    <property type="entry name" value="GPCRRHODOPSN"/>
</dbReference>
<dbReference type="AlphaFoldDB" id="A0A8C5N0V5"/>
<evidence type="ECO:0000256" key="2">
    <source>
        <dbReference type="ARBA" id="ARBA00004651"/>
    </source>
</evidence>
<dbReference type="Ensembl" id="ENSLLET00000020720.1">
    <property type="protein sequence ID" value="ENSLLEP00000019933.1"/>
    <property type="gene ID" value="ENSLLEG00000012659.1"/>
</dbReference>
<dbReference type="PROSITE" id="PS50262">
    <property type="entry name" value="G_PROTEIN_RECEP_F1_2"/>
    <property type="match status" value="1"/>
</dbReference>
<dbReference type="Pfam" id="PF00001">
    <property type="entry name" value="7tm_1"/>
    <property type="match status" value="1"/>
</dbReference>